<dbReference type="InterPro" id="IPR013818">
    <property type="entry name" value="Lipase"/>
</dbReference>
<comment type="subcellular location">
    <subcellularLocation>
        <location evidence="1">Mitochondrion</location>
    </subcellularLocation>
</comment>
<dbReference type="SUPFAM" id="SSF52166">
    <property type="entry name" value="Ribosomal protein L4"/>
    <property type="match status" value="1"/>
</dbReference>
<dbReference type="SUPFAM" id="SSF53474">
    <property type="entry name" value="alpha/beta-Hydrolases"/>
    <property type="match status" value="1"/>
</dbReference>
<evidence type="ECO:0000256" key="6">
    <source>
        <dbReference type="ARBA" id="ARBA00040565"/>
    </source>
</evidence>
<dbReference type="PANTHER" id="PTHR10746:SF6">
    <property type="entry name" value="LARGE RIBOSOMAL SUBUNIT PROTEIN UL4M"/>
    <property type="match status" value="1"/>
</dbReference>
<dbReference type="OrthoDB" id="275876at2759"/>
<feature type="domain" description="Lipase" evidence="10">
    <location>
        <begin position="29"/>
        <end position="123"/>
    </location>
</feature>
<keyword evidence="3 11" id="KW-0689">Ribosomal protein</keyword>
<organism evidence="11 12">
    <name type="scientific">Mytilus galloprovincialis</name>
    <name type="common">Mediterranean mussel</name>
    <dbReference type="NCBI Taxonomy" id="29158"/>
    <lineage>
        <taxon>Eukaryota</taxon>
        <taxon>Metazoa</taxon>
        <taxon>Spiralia</taxon>
        <taxon>Lophotrochozoa</taxon>
        <taxon>Mollusca</taxon>
        <taxon>Bivalvia</taxon>
        <taxon>Autobranchia</taxon>
        <taxon>Pteriomorphia</taxon>
        <taxon>Mytilida</taxon>
        <taxon>Mytiloidea</taxon>
        <taxon>Mytilidae</taxon>
        <taxon>Mytilinae</taxon>
        <taxon>Mytilus</taxon>
    </lineage>
</organism>
<evidence type="ECO:0000256" key="9">
    <source>
        <dbReference type="SAM" id="SignalP"/>
    </source>
</evidence>
<dbReference type="GO" id="GO:1990904">
    <property type="term" value="C:ribonucleoprotein complex"/>
    <property type="evidence" value="ECO:0007669"/>
    <property type="project" value="UniProtKB-KW"/>
</dbReference>
<dbReference type="EMBL" id="UYJE01007293">
    <property type="protein sequence ID" value="VDI53340.1"/>
    <property type="molecule type" value="Genomic_DNA"/>
</dbReference>
<accession>A0A8B6FPT9</accession>
<gene>
    <name evidence="11" type="ORF">MGAL_10B058486</name>
</gene>
<dbReference type="InterPro" id="IPR002136">
    <property type="entry name" value="Ribosomal_uL4"/>
</dbReference>
<evidence type="ECO:0000256" key="5">
    <source>
        <dbReference type="ARBA" id="ARBA00023274"/>
    </source>
</evidence>
<evidence type="ECO:0000256" key="3">
    <source>
        <dbReference type="ARBA" id="ARBA00022980"/>
    </source>
</evidence>
<keyword evidence="9" id="KW-0732">Signal</keyword>
<reference evidence="11" key="1">
    <citation type="submission" date="2018-11" db="EMBL/GenBank/DDBJ databases">
        <authorList>
            <person name="Alioto T."/>
            <person name="Alioto T."/>
        </authorList>
    </citation>
    <scope>NUCLEOTIDE SEQUENCE</scope>
</reference>
<dbReference type="AlphaFoldDB" id="A0A8B6FPT9"/>
<evidence type="ECO:0000313" key="12">
    <source>
        <dbReference type="Proteomes" id="UP000596742"/>
    </source>
</evidence>
<dbReference type="InterPro" id="IPR023574">
    <property type="entry name" value="Ribosomal_uL4_dom_sf"/>
</dbReference>
<comment type="similarity">
    <text evidence="2">Belongs to the universal ribosomal protein uL4 family.</text>
</comment>
<comment type="caution">
    <text evidence="11">The sequence shown here is derived from an EMBL/GenBank/DDBJ whole genome shotgun (WGS) entry which is preliminary data.</text>
</comment>
<dbReference type="GO" id="GO:0005840">
    <property type="term" value="C:ribosome"/>
    <property type="evidence" value="ECO:0007669"/>
    <property type="project" value="UniProtKB-KW"/>
</dbReference>
<dbReference type="Proteomes" id="UP000596742">
    <property type="component" value="Unassembled WGS sequence"/>
</dbReference>
<evidence type="ECO:0000256" key="4">
    <source>
        <dbReference type="ARBA" id="ARBA00023128"/>
    </source>
</evidence>
<evidence type="ECO:0000256" key="2">
    <source>
        <dbReference type="ARBA" id="ARBA00010528"/>
    </source>
</evidence>
<dbReference type="GO" id="GO:0005743">
    <property type="term" value="C:mitochondrial inner membrane"/>
    <property type="evidence" value="ECO:0007669"/>
    <property type="project" value="UniProtKB-ARBA"/>
</dbReference>
<feature type="signal peptide" evidence="9">
    <location>
        <begin position="1"/>
        <end position="19"/>
    </location>
</feature>
<evidence type="ECO:0000313" key="11">
    <source>
        <dbReference type="EMBL" id="VDI53340.1"/>
    </source>
</evidence>
<evidence type="ECO:0000259" key="10">
    <source>
        <dbReference type="Pfam" id="PF00151"/>
    </source>
</evidence>
<dbReference type="PANTHER" id="PTHR10746">
    <property type="entry name" value="50S RIBOSOMAL PROTEIN L4"/>
    <property type="match status" value="1"/>
</dbReference>
<evidence type="ECO:0000256" key="1">
    <source>
        <dbReference type="ARBA" id="ARBA00004173"/>
    </source>
</evidence>
<name>A0A8B6FPT9_MYTGA</name>
<dbReference type="NCBIfam" id="TIGR03953">
    <property type="entry name" value="rplD_bact"/>
    <property type="match status" value="1"/>
</dbReference>
<keyword evidence="12" id="KW-1185">Reference proteome</keyword>
<dbReference type="Gene3D" id="3.40.50.1820">
    <property type="entry name" value="alpha/beta hydrolase"/>
    <property type="match status" value="1"/>
</dbReference>
<keyword evidence="4" id="KW-0496">Mitochondrion</keyword>
<feature type="compositionally biased region" description="Basic residues" evidence="8">
    <location>
        <begin position="232"/>
        <end position="242"/>
    </location>
</feature>
<feature type="chain" id="PRO_5033025089" description="Large ribosomal subunit protein uL4m" evidence="9">
    <location>
        <begin position="20"/>
        <end position="397"/>
    </location>
</feature>
<dbReference type="GO" id="GO:0016298">
    <property type="term" value="F:lipase activity"/>
    <property type="evidence" value="ECO:0007669"/>
    <property type="project" value="InterPro"/>
</dbReference>
<feature type="region of interest" description="Disordered" evidence="8">
    <location>
        <begin position="226"/>
        <end position="245"/>
    </location>
</feature>
<proteinExistence type="inferred from homology"/>
<dbReference type="Pfam" id="PF00151">
    <property type="entry name" value="Lipase"/>
    <property type="match status" value="1"/>
</dbReference>
<dbReference type="Pfam" id="PF00573">
    <property type="entry name" value="Ribosomal_L4"/>
    <property type="match status" value="1"/>
</dbReference>
<evidence type="ECO:0000256" key="7">
    <source>
        <dbReference type="ARBA" id="ARBA00082711"/>
    </source>
</evidence>
<dbReference type="GO" id="GO:0003735">
    <property type="term" value="F:structural constituent of ribosome"/>
    <property type="evidence" value="ECO:0007669"/>
    <property type="project" value="InterPro"/>
</dbReference>
<sequence>MGTSALIGLLLCLVYNVSGKAVVVHKRSSTCYGDLGCFSTSSPFFSLQRPINFLPQSPAKINARFLLYTRQNHDNVHFINMNDYTDITNSEFSGGRPTKIVSHGFLENGFVKWMKNVTTTVSLRAEDKTNVTGELETASDPHLYVPDRPPLPIVTSRQLEYPSEHLPSKQAWLDTMATLEDEKLGIVDLHPKIFGTYPRIDILHNNVDWQRKYRFIDYSFARSRAEMPGGGKKPHPQKKTGRARQGSIRSPIYYKGGKALGPRGPKSFFYMLPKTKRVHGLCCALSAKYAQNKLIIVDSLEIPKADHQFLEDLIDVRFWGFSTLFVDDSDIMPRNFSLAVNQIPHFNAMPVYGLNVYSMLKHETLVLTLAAVEKIESKLLQILYSAQKEDVKFEYNE</sequence>
<dbReference type="FunFam" id="3.40.1370.10:FF:000005">
    <property type="entry name" value="39S ribosomal protein L4, mitochondrial"/>
    <property type="match status" value="1"/>
</dbReference>
<dbReference type="Gene3D" id="3.40.1370.10">
    <property type="match status" value="1"/>
</dbReference>
<evidence type="ECO:0000256" key="8">
    <source>
        <dbReference type="SAM" id="MobiDB-lite"/>
    </source>
</evidence>
<dbReference type="GO" id="GO:0006412">
    <property type="term" value="P:translation"/>
    <property type="evidence" value="ECO:0007669"/>
    <property type="project" value="InterPro"/>
</dbReference>
<dbReference type="InterPro" id="IPR029058">
    <property type="entry name" value="AB_hydrolase_fold"/>
</dbReference>
<protein>
    <recommendedName>
        <fullName evidence="6">Large ribosomal subunit protein uL4m</fullName>
    </recommendedName>
    <alternativeName>
        <fullName evidence="7">39S ribosomal protein L4, mitochondrial</fullName>
    </alternativeName>
</protein>
<keyword evidence="5" id="KW-0687">Ribonucleoprotein</keyword>
<dbReference type="InterPro" id="IPR013005">
    <property type="entry name" value="Ribosomal_uL4-like"/>
</dbReference>